<evidence type="ECO:0000259" key="1">
    <source>
        <dbReference type="Pfam" id="PF06276"/>
    </source>
</evidence>
<dbReference type="Proteomes" id="UP000637074">
    <property type="component" value="Unassembled WGS sequence"/>
</dbReference>
<dbReference type="NCBIfam" id="TIGR03951">
    <property type="entry name" value="Fe_III_red_FhuF"/>
    <property type="match status" value="1"/>
</dbReference>
<dbReference type="InterPro" id="IPR022770">
    <property type="entry name" value="IucA/IucC-like_C"/>
</dbReference>
<dbReference type="InterPro" id="IPR024726">
    <property type="entry name" value="FhuF_C"/>
</dbReference>
<evidence type="ECO:0008006" key="5">
    <source>
        <dbReference type="Google" id="ProtNLM"/>
    </source>
</evidence>
<sequence>MVEVLTQFELDVLQKYRLVRIEKNAFCVADLLDGSFLNKFITELSHSIGAPSDKTAASIFIKRYAFIAVISLYAMTVWNKEIDISVENIKMESAAKGKEWLPSFSLKDTTVQKWNGSNRSNWRRAVVQNLFSNNLSPIIDILGKTCNISKLILWENIAVYLFWLYKTELRDSKIENAAADFNYIMCEASSIFGSFQGNPLIKFIGEHEDAIVRTRKTCCFSYQLPAGKRCKTCPCMQIGKEGRCQDEEGICSAARRFA</sequence>
<evidence type="ECO:0000313" key="3">
    <source>
        <dbReference type="EMBL" id="GHH97612.1"/>
    </source>
</evidence>
<feature type="domain" description="Ferric siderophore reductase C-terminal" evidence="2">
    <location>
        <begin position="215"/>
        <end position="234"/>
    </location>
</feature>
<evidence type="ECO:0000313" key="4">
    <source>
        <dbReference type="Proteomes" id="UP000637074"/>
    </source>
</evidence>
<name>A0ABQ3N1T5_9BACI</name>
<dbReference type="Pfam" id="PF06276">
    <property type="entry name" value="FhuF"/>
    <property type="match status" value="1"/>
</dbReference>
<comment type="caution">
    <text evidence="3">The sequence shown here is derived from an EMBL/GenBank/DDBJ whole genome shotgun (WGS) entry which is preliminary data.</text>
</comment>
<proteinExistence type="predicted"/>
<evidence type="ECO:0000259" key="2">
    <source>
        <dbReference type="Pfam" id="PF11575"/>
    </source>
</evidence>
<protein>
    <recommendedName>
        <fullName evidence="5">Siderophore-iron reductase FhuF</fullName>
    </recommendedName>
</protein>
<accession>A0ABQ3N1T5</accession>
<dbReference type="Pfam" id="PF11575">
    <property type="entry name" value="FhuF_C"/>
    <property type="match status" value="1"/>
</dbReference>
<reference evidence="3 4" key="1">
    <citation type="journal article" date="2022" name="Int. J. Syst. Evol. Microbiol.">
        <title>Neobacillus kokaensis sp. nov., isolated from soil.</title>
        <authorList>
            <person name="Yuki K."/>
            <person name="Matsubara H."/>
            <person name="Yamaguchi S."/>
        </authorList>
    </citation>
    <scope>NUCLEOTIDE SEQUENCE [LARGE SCALE GENOMIC DNA]</scope>
    <source>
        <strain evidence="3 4">LOB 377</strain>
    </source>
</reference>
<dbReference type="EMBL" id="BNDS01000003">
    <property type="protein sequence ID" value="GHH97612.1"/>
    <property type="molecule type" value="Genomic_DNA"/>
</dbReference>
<keyword evidence="4" id="KW-1185">Reference proteome</keyword>
<dbReference type="InterPro" id="IPR008090">
    <property type="entry name" value="Fe_iron_reduct"/>
</dbReference>
<organism evidence="3 4">
    <name type="scientific">Neobacillus kokaensis</name>
    <dbReference type="NCBI Taxonomy" id="2759023"/>
    <lineage>
        <taxon>Bacteria</taxon>
        <taxon>Bacillati</taxon>
        <taxon>Bacillota</taxon>
        <taxon>Bacilli</taxon>
        <taxon>Bacillales</taxon>
        <taxon>Bacillaceae</taxon>
        <taxon>Neobacillus</taxon>
    </lineage>
</organism>
<gene>
    <name evidence="3" type="ORF">AM1BK_11550</name>
</gene>
<feature type="domain" description="Aerobactin siderophore biosynthesis IucA/IucC-like C-terminal" evidence="1">
    <location>
        <begin position="59"/>
        <end position="204"/>
    </location>
</feature>
<dbReference type="RefSeq" id="WP_191270625.1">
    <property type="nucleotide sequence ID" value="NZ_BNDS01000003.1"/>
</dbReference>